<keyword evidence="2" id="KW-1185">Reference proteome</keyword>
<proteinExistence type="predicted"/>
<protein>
    <submittedName>
        <fullName evidence="1">Uncharacterized protein</fullName>
    </submittedName>
</protein>
<evidence type="ECO:0000313" key="1">
    <source>
        <dbReference type="EMBL" id="KAJ8675156.1"/>
    </source>
</evidence>
<name>A0ACC2NVI0_9HYME</name>
<dbReference type="Proteomes" id="UP001239111">
    <property type="component" value="Chromosome 2"/>
</dbReference>
<comment type="caution">
    <text evidence="1">The sequence shown here is derived from an EMBL/GenBank/DDBJ whole genome shotgun (WGS) entry which is preliminary data.</text>
</comment>
<evidence type="ECO:0000313" key="2">
    <source>
        <dbReference type="Proteomes" id="UP001239111"/>
    </source>
</evidence>
<reference evidence="1" key="1">
    <citation type="submission" date="2023-04" db="EMBL/GenBank/DDBJ databases">
        <title>A chromosome-level genome assembly of the parasitoid wasp Eretmocerus hayati.</title>
        <authorList>
            <person name="Zhong Y."/>
            <person name="Liu S."/>
            <person name="Liu Y."/>
        </authorList>
    </citation>
    <scope>NUCLEOTIDE SEQUENCE</scope>
    <source>
        <strain evidence="1">ZJU_SS_LIU_2023</strain>
    </source>
</reference>
<sequence>MSILEKLKRRQAEKVAESSAYDTSSSYYPNNENYNSENSLRKTHHRKSLIEREKKLSSSSSSDNQISLIQRSRMQEQLFAQNCNEQRRSRRPANFSNSASSPYSNSNGRVRDNQHCYEEECSTVTAGLLHLRKPLVNSNNDFYYEDRGRMAPMDWNQINDECSPTKSVTNGTLSHHTPKPLNKSTSSPEVKSNDGMLNFIKNTKTTDTIYKVKGNVDLYVKSNDSPILKIQKMRDRNFCNNLQVDTEINEMFSVEAKPSQQPHENGISDVIDDIDLSESQTSQQQMKGRGTNTSGDVSSRINGISGHTKNAVDENKDHKSNISSSTNISKIQSSSSVLMGRSRVDETDDDAFKFVKQVAEPVLTSPSTSSMSARSSSSSEKFKNLTRKAYPTNGNTTRPFNSVREEVPVKAPQPRVCQENDRKHYKKASSRVIEDDDAFVYQTRENRVALKHNQSICSAMDSDDMSLDRSSIFENSSVFPSKYEEIEEELQSPVIENPRNDSPVKKTPVIEVLEPDQKESWREQKEDSKNLSPEYFSKYFTKLRRKLTVDIAHIVENNDDFIPSPSNELLKPVATRYFSDKKILENSEQEDSRNISLLSKKTDDIVKDCNISLMGKTQSSKSCLIATSNDEKLKARSSAHVNGIRTELSSTPNVMNKTDSCVGIVSKKSTDINSGRLNTLSRNSNVQAVQQRVRKIRGLTSSPRTNESRSNDSYTNDSLDSVDSQAKSNRPSVSLTSSNSDDLNPASLSPEVENIQQKNYITDDLIAPTEVQEIEKVHSHKSDSLDSFDSRKISFQQRSSPKISETSANKFNTHCSNTDEPIVQENMDSDMKNSSDSLASRAESIQIEGISSSDITKTSPLLDAKIDHLQSGCDIAPALYDSFEDDNEGTIRFGYSNSKSTTTTVIQTLDIPSDSDPNESLDCNSNDGKHLIRIQPDRHDLDEISNNDSSEDSDVDCITISTCKKEGSSVVIQEIDDVSEIVGPNEQIETVKSVSPPSETMKHQVDLEEIDSEEEFDVVGFENTDYFEQIAHYLGVTDLYNQVRSTSSSPSQQLEIM</sequence>
<organism evidence="1 2">
    <name type="scientific">Eretmocerus hayati</name>
    <dbReference type="NCBI Taxonomy" id="131215"/>
    <lineage>
        <taxon>Eukaryota</taxon>
        <taxon>Metazoa</taxon>
        <taxon>Ecdysozoa</taxon>
        <taxon>Arthropoda</taxon>
        <taxon>Hexapoda</taxon>
        <taxon>Insecta</taxon>
        <taxon>Pterygota</taxon>
        <taxon>Neoptera</taxon>
        <taxon>Endopterygota</taxon>
        <taxon>Hymenoptera</taxon>
        <taxon>Apocrita</taxon>
        <taxon>Proctotrupomorpha</taxon>
        <taxon>Chalcidoidea</taxon>
        <taxon>Aphelinidae</taxon>
        <taxon>Aphelininae</taxon>
        <taxon>Eretmocerus</taxon>
    </lineage>
</organism>
<gene>
    <name evidence="1" type="ORF">QAD02_010942</name>
</gene>
<dbReference type="EMBL" id="CM056742">
    <property type="protein sequence ID" value="KAJ8675156.1"/>
    <property type="molecule type" value="Genomic_DNA"/>
</dbReference>
<accession>A0ACC2NVI0</accession>